<dbReference type="InterPro" id="IPR039793">
    <property type="entry name" value="UROS/Hem4"/>
</dbReference>
<evidence type="ECO:0000259" key="1">
    <source>
        <dbReference type="Pfam" id="PF02602"/>
    </source>
</evidence>
<sequence>MTSVLLLRSPAEEAEDRYELAFRNAGYRPVSIPVLETLICHSSELAEYILSKPREIGIFGVIVTSKRSCEALGAALKASQQSMQGLTNAADWSQIPFYVVGETTASSLRDIFDAFGPYPVDIRGQHSGNAENLASFILGDLKSEGSVKLLYLTGDKNRDTITRILSDSSIELQLLQVYETKTSSSFRSNLKRTMEASPGEKIFWWIVFFAPSAAVSVSPILQEYFAFKHNNSSVDRVATEEDKIFAKICAIGPTSKVALQDDLGLMVDAVASKPTPDNVVTAVTDVDRK</sequence>
<reference evidence="2" key="1">
    <citation type="submission" date="2020-11" db="EMBL/GenBank/DDBJ databases">
        <authorList>
            <consortium name="DOE Joint Genome Institute"/>
            <person name="Ahrendt S."/>
            <person name="Riley R."/>
            <person name="Andreopoulos W."/>
            <person name="Labutti K."/>
            <person name="Pangilinan J."/>
            <person name="Ruiz-Duenas F.J."/>
            <person name="Barrasa J.M."/>
            <person name="Sanchez-Garcia M."/>
            <person name="Camarero S."/>
            <person name="Miyauchi S."/>
            <person name="Serrano A."/>
            <person name="Linde D."/>
            <person name="Babiker R."/>
            <person name="Drula E."/>
            <person name="Ayuso-Fernandez I."/>
            <person name="Pacheco R."/>
            <person name="Padilla G."/>
            <person name="Ferreira P."/>
            <person name="Barriuso J."/>
            <person name="Kellner H."/>
            <person name="Castanera R."/>
            <person name="Alfaro M."/>
            <person name="Ramirez L."/>
            <person name="Pisabarro A.G."/>
            <person name="Kuo A."/>
            <person name="Tritt A."/>
            <person name="Lipzen A."/>
            <person name="He G."/>
            <person name="Yan M."/>
            <person name="Ng V."/>
            <person name="Cullen D."/>
            <person name="Martin F."/>
            <person name="Rosso M.-N."/>
            <person name="Henrissat B."/>
            <person name="Hibbett D."/>
            <person name="Martinez A.T."/>
            <person name="Grigoriev I.V."/>
        </authorList>
    </citation>
    <scope>NUCLEOTIDE SEQUENCE</scope>
    <source>
        <strain evidence="2">CBS 506.95</strain>
    </source>
</reference>
<protein>
    <submittedName>
        <fullName evidence="2">Tetrapyrrole biosynthesis, uroporphyrinogen III synthase</fullName>
    </submittedName>
</protein>
<dbReference type="EMBL" id="MU157850">
    <property type="protein sequence ID" value="KAF9528794.1"/>
    <property type="molecule type" value="Genomic_DNA"/>
</dbReference>
<accession>A0A9P6EGY1</accession>
<keyword evidence="3" id="KW-1185">Reference proteome</keyword>
<dbReference type="Pfam" id="PF02602">
    <property type="entry name" value="HEM4"/>
    <property type="match status" value="1"/>
</dbReference>
<comment type="caution">
    <text evidence="2">The sequence shown here is derived from an EMBL/GenBank/DDBJ whole genome shotgun (WGS) entry which is preliminary data.</text>
</comment>
<dbReference type="CDD" id="cd06578">
    <property type="entry name" value="HemD"/>
    <property type="match status" value="1"/>
</dbReference>
<dbReference type="AlphaFoldDB" id="A0A9P6EGY1"/>
<name>A0A9P6EGY1_9AGAR</name>
<dbReference type="SUPFAM" id="SSF69618">
    <property type="entry name" value="HemD-like"/>
    <property type="match status" value="1"/>
</dbReference>
<dbReference type="InterPro" id="IPR036108">
    <property type="entry name" value="4pyrrol_syn_uPrphyn_synt_sf"/>
</dbReference>
<feature type="domain" description="Tetrapyrrole biosynthesis uroporphyrinogen III synthase" evidence="1">
    <location>
        <begin position="17"/>
        <end position="280"/>
    </location>
</feature>
<dbReference type="GO" id="GO:0005829">
    <property type="term" value="C:cytosol"/>
    <property type="evidence" value="ECO:0007669"/>
    <property type="project" value="TreeGrafter"/>
</dbReference>
<organism evidence="2 3">
    <name type="scientific">Crepidotus variabilis</name>
    <dbReference type="NCBI Taxonomy" id="179855"/>
    <lineage>
        <taxon>Eukaryota</taxon>
        <taxon>Fungi</taxon>
        <taxon>Dikarya</taxon>
        <taxon>Basidiomycota</taxon>
        <taxon>Agaricomycotina</taxon>
        <taxon>Agaricomycetes</taxon>
        <taxon>Agaricomycetidae</taxon>
        <taxon>Agaricales</taxon>
        <taxon>Agaricineae</taxon>
        <taxon>Crepidotaceae</taxon>
        <taxon>Crepidotus</taxon>
    </lineage>
</organism>
<dbReference type="GO" id="GO:0006780">
    <property type="term" value="P:uroporphyrinogen III biosynthetic process"/>
    <property type="evidence" value="ECO:0007669"/>
    <property type="project" value="InterPro"/>
</dbReference>
<gene>
    <name evidence="2" type="ORF">CPB83DRAFT_894035</name>
</gene>
<dbReference type="Proteomes" id="UP000807306">
    <property type="component" value="Unassembled WGS sequence"/>
</dbReference>
<dbReference type="OrthoDB" id="5595751at2759"/>
<dbReference type="Gene3D" id="3.40.50.10090">
    <property type="match status" value="2"/>
</dbReference>
<dbReference type="PANTHER" id="PTHR12390:SF0">
    <property type="entry name" value="UROPORPHYRINOGEN-III SYNTHASE"/>
    <property type="match status" value="1"/>
</dbReference>
<evidence type="ECO:0000313" key="3">
    <source>
        <dbReference type="Proteomes" id="UP000807306"/>
    </source>
</evidence>
<dbReference type="InterPro" id="IPR003754">
    <property type="entry name" value="4pyrrol_synth_uPrphyn_synth"/>
</dbReference>
<dbReference type="PANTHER" id="PTHR12390">
    <property type="entry name" value="UROPORPHYRINOGEN III SYNTHASE"/>
    <property type="match status" value="1"/>
</dbReference>
<dbReference type="GO" id="GO:0004852">
    <property type="term" value="F:uroporphyrinogen-III synthase activity"/>
    <property type="evidence" value="ECO:0007669"/>
    <property type="project" value="InterPro"/>
</dbReference>
<evidence type="ECO:0000313" key="2">
    <source>
        <dbReference type="EMBL" id="KAF9528794.1"/>
    </source>
</evidence>
<proteinExistence type="predicted"/>